<proteinExistence type="predicted"/>
<dbReference type="AlphaFoldDB" id="A0A1S1LLM4"/>
<feature type="transmembrane region" description="Helical" evidence="1">
    <location>
        <begin position="12"/>
        <end position="29"/>
    </location>
</feature>
<evidence type="ECO:0000256" key="1">
    <source>
        <dbReference type="SAM" id="Phobius"/>
    </source>
</evidence>
<accession>A0A1S1LLM4</accession>
<name>A0A1S1LLM4_MYCCH</name>
<feature type="transmembrane region" description="Helical" evidence="1">
    <location>
        <begin position="109"/>
        <end position="131"/>
    </location>
</feature>
<dbReference type="Proteomes" id="UP000180043">
    <property type="component" value="Unassembled WGS sequence"/>
</dbReference>
<organism evidence="2 3">
    <name type="scientific">Mycobacteroides chelonae</name>
    <name type="common">Mycobacterium chelonae</name>
    <dbReference type="NCBI Taxonomy" id="1774"/>
    <lineage>
        <taxon>Bacteria</taxon>
        <taxon>Bacillati</taxon>
        <taxon>Actinomycetota</taxon>
        <taxon>Actinomycetes</taxon>
        <taxon>Mycobacteriales</taxon>
        <taxon>Mycobacteriaceae</taxon>
        <taxon>Mycobacteroides</taxon>
    </lineage>
</organism>
<feature type="transmembrane region" description="Helical" evidence="1">
    <location>
        <begin position="226"/>
        <end position="247"/>
    </location>
</feature>
<dbReference type="EMBL" id="MLIQ01000017">
    <property type="protein sequence ID" value="OHU54187.1"/>
    <property type="molecule type" value="Genomic_DNA"/>
</dbReference>
<gene>
    <name evidence="2" type="ORF">BKG82_18110</name>
</gene>
<dbReference type="RefSeq" id="WP_057970096.1">
    <property type="nucleotide sequence ID" value="NZ_JAAOOU010000001.1"/>
</dbReference>
<keyword evidence="1" id="KW-1133">Transmembrane helix</keyword>
<evidence type="ECO:0000313" key="3">
    <source>
        <dbReference type="Proteomes" id="UP000180043"/>
    </source>
</evidence>
<protein>
    <submittedName>
        <fullName evidence="2">Uncharacterized protein</fullName>
    </submittedName>
</protein>
<sequence>MTRSVWDSLQAVRVAVLIVFLPVVLYRIWRLVRYPTSIPAIAATVFGVWVWFWMLIFTEPVWTAMPASVHAVSMGGWAPVWMAGCLQIFVIGINGDVSQVWIRRGLRTTFIVTGLVLIVVAVAVSQSRVLASSADMFALTNALLDGGDRGAAVAQVVSSGFLAVVLVQLAWVGFRHADRTPVGVGLGLLAMAAVLQLTAIALTGVWRPLTGGGMGIGGRYVPSLQILPGCAGAALMVVGFAWPPVMLRVQARRELRRLRLLHDALVGMFPGLSPPAESQIRLSDLVFEWVAHVQDGLTILSQRREVPVETGWAPPADQIGRALEVANWISGQSVSGFSCEWLRPPMGMSEQAWVLAIADAYRNCMETSEVQEVGRERLPVGG</sequence>
<keyword evidence="1" id="KW-0472">Membrane</keyword>
<feature type="transmembrane region" description="Helical" evidence="1">
    <location>
        <begin position="76"/>
        <end position="97"/>
    </location>
</feature>
<reference evidence="2 3" key="1">
    <citation type="submission" date="2016-10" db="EMBL/GenBank/DDBJ databases">
        <title>Evaluation of Human, Veterinary and Environmental Mycobacterium chelonae Isolates by Core Genome Phylogenomic Analysis, Targeted Gene Comparison, and Anti-microbial Susceptibility Patterns: A Tale of Mistaken Identities.</title>
        <authorList>
            <person name="Fogelson S.B."/>
            <person name="Camus A.C."/>
            <person name="Lorenz W."/>
            <person name="Vasireddy R."/>
            <person name="Vasireddy S."/>
            <person name="Smith T."/>
            <person name="Brown-Elliott B.A."/>
            <person name="Wallace R.J.Jr."/>
            <person name="Hasan N.A."/>
            <person name="Reischl U."/>
            <person name="Sanchez S."/>
        </authorList>
    </citation>
    <scope>NUCLEOTIDE SEQUENCE [LARGE SCALE GENOMIC DNA]</scope>
    <source>
        <strain evidence="2 3">15515</strain>
    </source>
</reference>
<keyword evidence="1" id="KW-0812">Transmembrane</keyword>
<feature type="transmembrane region" description="Helical" evidence="1">
    <location>
        <begin position="36"/>
        <end position="56"/>
    </location>
</feature>
<feature type="transmembrane region" description="Helical" evidence="1">
    <location>
        <begin position="186"/>
        <end position="206"/>
    </location>
</feature>
<feature type="transmembrane region" description="Helical" evidence="1">
    <location>
        <begin position="151"/>
        <end position="174"/>
    </location>
</feature>
<evidence type="ECO:0000313" key="2">
    <source>
        <dbReference type="EMBL" id="OHU54187.1"/>
    </source>
</evidence>
<comment type="caution">
    <text evidence="2">The sequence shown here is derived from an EMBL/GenBank/DDBJ whole genome shotgun (WGS) entry which is preliminary data.</text>
</comment>